<dbReference type="PROSITE" id="PS00028">
    <property type="entry name" value="ZINC_FINGER_C2H2_1"/>
    <property type="match status" value="2"/>
</dbReference>
<dbReference type="InterPro" id="IPR013087">
    <property type="entry name" value="Znf_C2H2_type"/>
</dbReference>
<comment type="caution">
    <text evidence="12">The sequence shown here is derived from an EMBL/GenBank/DDBJ whole genome shotgun (WGS) entry which is preliminary data.</text>
</comment>
<dbReference type="Pfam" id="PF00096">
    <property type="entry name" value="zf-C2H2"/>
    <property type="match status" value="2"/>
</dbReference>
<evidence type="ECO:0000259" key="11">
    <source>
        <dbReference type="PROSITE" id="PS50157"/>
    </source>
</evidence>
<evidence type="ECO:0000256" key="6">
    <source>
        <dbReference type="ARBA" id="ARBA00023015"/>
    </source>
</evidence>
<evidence type="ECO:0000256" key="5">
    <source>
        <dbReference type="ARBA" id="ARBA00022833"/>
    </source>
</evidence>
<keyword evidence="2" id="KW-0479">Metal-binding</keyword>
<keyword evidence="5" id="KW-0862">Zinc</keyword>
<dbReference type="SMART" id="SM00355">
    <property type="entry name" value="ZnF_C2H2"/>
    <property type="match status" value="2"/>
</dbReference>
<evidence type="ECO:0000256" key="7">
    <source>
        <dbReference type="ARBA" id="ARBA00023163"/>
    </source>
</evidence>
<evidence type="ECO:0000256" key="3">
    <source>
        <dbReference type="ARBA" id="ARBA00022737"/>
    </source>
</evidence>
<dbReference type="PROSITE" id="PS50157">
    <property type="entry name" value="ZINC_FINGER_C2H2_2"/>
    <property type="match status" value="2"/>
</dbReference>
<feature type="domain" description="C2H2-type" evidence="11">
    <location>
        <begin position="8"/>
        <end position="35"/>
    </location>
</feature>
<dbReference type="InterPro" id="IPR051007">
    <property type="entry name" value="creA/MIG_C2H2-ZnF"/>
</dbReference>
<keyword evidence="4 9" id="KW-0863">Zinc-finger</keyword>
<dbReference type="InterPro" id="IPR036236">
    <property type="entry name" value="Znf_C2H2_sf"/>
</dbReference>
<feature type="domain" description="C2H2-type" evidence="11">
    <location>
        <begin position="36"/>
        <end position="65"/>
    </location>
</feature>
<feature type="compositionally biased region" description="Polar residues" evidence="10">
    <location>
        <begin position="197"/>
        <end position="206"/>
    </location>
</feature>
<evidence type="ECO:0000256" key="8">
    <source>
        <dbReference type="ARBA" id="ARBA00023242"/>
    </source>
</evidence>
<keyword evidence="7" id="KW-0804">Transcription</keyword>
<evidence type="ECO:0000256" key="4">
    <source>
        <dbReference type="ARBA" id="ARBA00022771"/>
    </source>
</evidence>
<comment type="subcellular location">
    <subcellularLocation>
        <location evidence="1">Nucleus</location>
    </subcellularLocation>
</comment>
<reference evidence="12 13" key="1">
    <citation type="submission" date="2023-04" db="EMBL/GenBank/DDBJ databases">
        <title>Genome of Basidiobolus ranarum AG-B5.</title>
        <authorList>
            <person name="Stajich J.E."/>
            <person name="Carter-House D."/>
            <person name="Gryganskyi A."/>
        </authorList>
    </citation>
    <scope>NUCLEOTIDE SEQUENCE [LARGE SCALE GENOMIC DNA]</scope>
    <source>
        <strain evidence="12 13">AG-B5</strain>
    </source>
</reference>
<feature type="region of interest" description="Disordered" evidence="10">
    <location>
        <begin position="197"/>
        <end position="246"/>
    </location>
</feature>
<dbReference type="PANTHER" id="PTHR47428:SF1">
    <property type="entry name" value="REGULATORY PROTEIN MIG1-RELATED"/>
    <property type="match status" value="1"/>
</dbReference>
<keyword evidence="8" id="KW-0539">Nucleus</keyword>
<evidence type="ECO:0000256" key="1">
    <source>
        <dbReference type="ARBA" id="ARBA00004123"/>
    </source>
</evidence>
<dbReference type="PANTHER" id="PTHR47428">
    <property type="entry name" value="REGULATORY PROTEIN MIG1-RELATED"/>
    <property type="match status" value="1"/>
</dbReference>
<dbReference type="Proteomes" id="UP001479436">
    <property type="component" value="Unassembled WGS sequence"/>
</dbReference>
<dbReference type="EMBL" id="JASJQH010000439">
    <property type="protein sequence ID" value="KAK9764383.1"/>
    <property type="molecule type" value="Genomic_DNA"/>
</dbReference>
<evidence type="ECO:0000256" key="10">
    <source>
        <dbReference type="SAM" id="MobiDB-lite"/>
    </source>
</evidence>
<name>A0ABR2WS75_9FUNG</name>
<evidence type="ECO:0000256" key="9">
    <source>
        <dbReference type="PROSITE-ProRule" id="PRU00042"/>
    </source>
</evidence>
<gene>
    <name evidence="12" type="ORF">K7432_008155</name>
</gene>
<accession>A0ABR2WS75</accession>
<dbReference type="Gene3D" id="3.30.160.60">
    <property type="entry name" value="Classic Zinc Finger"/>
    <property type="match status" value="2"/>
</dbReference>
<evidence type="ECO:0000256" key="2">
    <source>
        <dbReference type="ARBA" id="ARBA00022723"/>
    </source>
</evidence>
<evidence type="ECO:0000313" key="12">
    <source>
        <dbReference type="EMBL" id="KAK9764383.1"/>
    </source>
</evidence>
<organism evidence="12 13">
    <name type="scientific">Basidiobolus ranarum</name>
    <dbReference type="NCBI Taxonomy" id="34480"/>
    <lineage>
        <taxon>Eukaryota</taxon>
        <taxon>Fungi</taxon>
        <taxon>Fungi incertae sedis</taxon>
        <taxon>Zoopagomycota</taxon>
        <taxon>Entomophthoromycotina</taxon>
        <taxon>Basidiobolomycetes</taxon>
        <taxon>Basidiobolales</taxon>
        <taxon>Basidiobolaceae</taxon>
        <taxon>Basidiobolus</taxon>
    </lineage>
</organism>
<sequence length="246" mass="27840">MDTNFQTYNCPVCDKMFLRSDNLNRHIKTHTGEKPYRCEYPDCHKQFSRSDELKRHFKVHNQKSMEKSDRRRSYISISDSTTPTHTLSADTSINQRKDNMGDIGGFNSRQTNVEDTRIGTSEYADVTTAPTDSTSQYAKEMIYCDPHQSITHGQQKMGLSFSATYTSSEAREATHSDPYHTYSKIGSTLSHSVIYSSESSDYTGNPSRSSEKSIFEASSSTGIIQASTVRHKPRQSPMDIQSLLNE</sequence>
<keyword evidence="3" id="KW-0677">Repeat</keyword>
<proteinExistence type="predicted"/>
<keyword evidence="13" id="KW-1185">Reference proteome</keyword>
<protein>
    <recommendedName>
        <fullName evidence="11">C2H2-type domain-containing protein</fullName>
    </recommendedName>
</protein>
<keyword evidence="6" id="KW-0805">Transcription regulation</keyword>
<evidence type="ECO:0000313" key="13">
    <source>
        <dbReference type="Proteomes" id="UP001479436"/>
    </source>
</evidence>
<dbReference type="SUPFAM" id="SSF57667">
    <property type="entry name" value="beta-beta-alpha zinc fingers"/>
    <property type="match status" value="1"/>
</dbReference>